<name>W1PGV7_AMBTC</name>
<gene>
    <name evidence="3" type="ORF">AMTR_s00014p00257090</name>
</gene>
<proteinExistence type="predicted"/>
<evidence type="ECO:0000256" key="2">
    <source>
        <dbReference type="PROSITE-ProRule" id="PRU00708"/>
    </source>
</evidence>
<protein>
    <recommendedName>
        <fullName evidence="5">Pentacotripeptide-repeat region of PRORP domain-containing protein</fullName>
    </recommendedName>
</protein>
<dbReference type="Proteomes" id="UP000017836">
    <property type="component" value="Unassembled WGS sequence"/>
</dbReference>
<reference evidence="4" key="1">
    <citation type="journal article" date="2013" name="Science">
        <title>The Amborella genome and the evolution of flowering plants.</title>
        <authorList>
            <consortium name="Amborella Genome Project"/>
        </authorList>
    </citation>
    <scope>NUCLEOTIDE SEQUENCE [LARGE SCALE GENOMIC DNA]</scope>
</reference>
<dbReference type="AlphaFoldDB" id="W1PGV7"/>
<feature type="repeat" description="PPR" evidence="2">
    <location>
        <begin position="58"/>
        <end position="92"/>
    </location>
</feature>
<dbReference type="GO" id="GO:0009451">
    <property type="term" value="P:RNA modification"/>
    <property type="evidence" value="ECO:0007669"/>
    <property type="project" value="InterPro"/>
</dbReference>
<dbReference type="FunFam" id="1.25.40.10:FF:000470">
    <property type="entry name" value="Pentatricopeptide repeat-containing protein At5g66520"/>
    <property type="match status" value="1"/>
</dbReference>
<dbReference type="eggNOG" id="KOG4197">
    <property type="taxonomic scope" value="Eukaryota"/>
</dbReference>
<sequence length="311" mass="34675">MDITTINHAMQLHANLLKTGPFHTQTPSLIKLLTFTALSHHGNIHYAHAILTSIPNSTSHLWNTIIRGYSISSEPKEALLLFCKMLNQGSPSPDNYTYPFLLKSCARLHAPEEGRQIHAVTFKTDLQSDPFVQNSLIYMYSNCKEPDASHKVFDKMDHRDVVSYTSMIAGYVDNRRSVKALDLYGKMEREGISPNEATLLALLGACASTGALSIGQKIHRIICRKNRGCEAKIFTALIDMYAKCGCIRCSKKLFNEMPRRDVFSWTAMIEGLASHGLCEEALLCFHSMKEEGSEPDQLTFTAILSACRNAG</sequence>
<dbReference type="FunFam" id="1.25.40.10:FF:000344">
    <property type="entry name" value="Pentatricopeptide repeat-containing protein"/>
    <property type="match status" value="1"/>
</dbReference>
<dbReference type="InterPro" id="IPR002885">
    <property type="entry name" value="PPR_rpt"/>
</dbReference>
<dbReference type="GO" id="GO:0003723">
    <property type="term" value="F:RNA binding"/>
    <property type="evidence" value="ECO:0007669"/>
    <property type="project" value="InterPro"/>
</dbReference>
<accession>W1PGV7</accession>
<keyword evidence="1" id="KW-0677">Repeat</keyword>
<dbReference type="InterPro" id="IPR046960">
    <property type="entry name" value="PPR_At4g14850-like_plant"/>
</dbReference>
<dbReference type="Gene3D" id="1.25.40.10">
    <property type="entry name" value="Tetratricopeptide repeat domain"/>
    <property type="match status" value="3"/>
</dbReference>
<evidence type="ECO:0008006" key="5">
    <source>
        <dbReference type="Google" id="ProtNLM"/>
    </source>
</evidence>
<evidence type="ECO:0000313" key="4">
    <source>
        <dbReference type="Proteomes" id="UP000017836"/>
    </source>
</evidence>
<dbReference type="OMA" id="NTIMIRA"/>
<dbReference type="PANTHER" id="PTHR47926">
    <property type="entry name" value="PENTATRICOPEPTIDE REPEAT-CONTAINING PROTEIN"/>
    <property type="match status" value="1"/>
</dbReference>
<evidence type="ECO:0000313" key="3">
    <source>
        <dbReference type="EMBL" id="ERN09222.1"/>
    </source>
</evidence>
<organism evidence="3 4">
    <name type="scientific">Amborella trichopoda</name>
    <dbReference type="NCBI Taxonomy" id="13333"/>
    <lineage>
        <taxon>Eukaryota</taxon>
        <taxon>Viridiplantae</taxon>
        <taxon>Streptophyta</taxon>
        <taxon>Embryophyta</taxon>
        <taxon>Tracheophyta</taxon>
        <taxon>Spermatophyta</taxon>
        <taxon>Magnoliopsida</taxon>
        <taxon>Amborellales</taxon>
        <taxon>Amborellaceae</taxon>
        <taxon>Amborella</taxon>
    </lineage>
</organism>
<dbReference type="EMBL" id="KI393051">
    <property type="protein sequence ID" value="ERN09222.1"/>
    <property type="molecule type" value="Genomic_DNA"/>
</dbReference>
<dbReference type="NCBIfam" id="TIGR00756">
    <property type="entry name" value="PPR"/>
    <property type="match status" value="4"/>
</dbReference>
<dbReference type="Gramene" id="ERN09222">
    <property type="protein sequence ID" value="ERN09222"/>
    <property type="gene ID" value="AMTR_s00014p00257090"/>
</dbReference>
<feature type="repeat" description="PPR" evidence="2">
    <location>
        <begin position="160"/>
        <end position="194"/>
    </location>
</feature>
<dbReference type="PANTHER" id="PTHR47926:SF461">
    <property type="entry name" value="PENTATRICOPEPTIDE REPEAT SUPERFAMILY PROTEIN"/>
    <property type="match status" value="1"/>
</dbReference>
<dbReference type="PROSITE" id="PS51375">
    <property type="entry name" value="PPR"/>
    <property type="match status" value="3"/>
</dbReference>
<evidence type="ECO:0000256" key="1">
    <source>
        <dbReference type="ARBA" id="ARBA00022737"/>
    </source>
</evidence>
<keyword evidence="4" id="KW-1185">Reference proteome</keyword>
<feature type="repeat" description="PPR" evidence="2">
    <location>
        <begin position="261"/>
        <end position="295"/>
    </location>
</feature>
<dbReference type="HOGENOM" id="CLU_002706_0_3_1"/>
<dbReference type="InterPro" id="IPR011990">
    <property type="entry name" value="TPR-like_helical_dom_sf"/>
</dbReference>
<dbReference type="Pfam" id="PF13041">
    <property type="entry name" value="PPR_2"/>
    <property type="match status" value="3"/>
</dbReference>